<protein>
    <submittedName>
        <fullName evidence="1">Uncharacterized protein</fullName>
    </submittedName>
</protein>
<accession>A0A9X2E5J1</accession>
<keyword evidence="2" id="KW-1185">Reference proteome</keyword>
<proteinExistence type="predicted"/>
<gene>
    <name evidence="1" type="ORF">NDR86_12015</name>
</gene>
<dbReference type="Proteomes" id="UP001139157">
    <property type="component" value="Unassembled WGS sequence"/>
</dbReference>
<dbReference type="InterPro" id="IPR017853">
    <property type="entry name" value="GH"/>
</dbReference>
<dbReference type="AlphaFoldDB" id="A0A9X2E5J1"/>
<name>A0A9X2E5J1_9NOCA</name>
<comment type="caution">
    <text evidence="1">The sequence shown here is derived from an EMBL/GenBank/DDBJ whole genome shotgun (WGS) entry which is preliminary data.</text>
</comment>
<evidence type="ECO:0000313" key="1">
    <source>
        <dbReference type="EMBL" id="MCM6774199.1"/>
    </source>
</evidence>
<dbReference type="SUPFAM" id="SSF51445">
    <property type="entry name" value="(Trans)glycosidases"/>
    <property type="match status" value="1"/>
</dbReference>
<dbReference type="Gene3D" id="3.20.20.80">
    <property type="entry name" value="Glycosidases"/>
    <property type="match status" value="1"/>
</dbReference>
<evidence type="ECO:0000313" key="2">
    <source>
        <dbReference type="Proteomes" id="UP001139157"/>
    </source>
</evidence>
<reference evidence="1" key="1">
    <citation type="submission" date="2022-06" db="EMBL/GenBank/DDBJ databases">
        <title>Novel species in genus nocardia.</title>
        <authorList>
            <person name="Li F."/>
        </authorList>
    </citation>
    <scope>NUCLEOTIDE SEQUENCE</scope>
    <source>
        <strain evidence="1">CDC141</strain>
    </source>
</reference>
<organism evidence="1 2">
    <name type="scientific">Nocardia pulmonis</name>
    <dbReference type="NCBI Taxonomy" id="2951408"/>
    <lineage>
        <taxon>Bacteria</taxon>
        <taxon>Bacillati</taxon>
        <taxon>Actinomycetota</taxon>
        <taxon>Actinomycetes</taxon>
        <taxon>Mycobacteriales</taxon>
        <taxon>Nocardiaceae</taxon>
        <taxon>Nocardia</taxon>
    </lineage>
</organism>
<dbReference type="RefSeq" id="WP_251911673.1">
    <property type="nucleotide sequence ID" value="NZ_JAMRXG010000004.1"/>
</dbReference>
<sequence length="319" mass="34577">MVDSLFADVSEYQVPVDDSYPYQIFSLRSNDGTYRDHNFFQNYAWSAAAADSGRLACFIVYFYWRPNWLDTINTHRAMIADAGGPHPKMISMVDVESGSGNPSGDQSDGINRAYWGMADWLGSTLRVIGYANRHDFFTMWPVRPEGLRVIGAGYGRNPNLPGQIAHQYTDGSGWGGGLPEGAPPFGNCDMNAANGYTPEAFAADCGVGAAALDPLADMWIQFMGPGGQGWPQLGNHTLVDAVAAIGQALDIPGFHPGPRPTRTPLPRDAAARIRAEWTQLLGTHGTGLPQLGNRSLVDAIAAIGRKLDIDCFRPDDERS</sequence>
<dbReference type="EMBL" id="JAMRXG010000004">
    <property type="protein sequence ID" value="MCM6774199.1"/>
    <property type="molecule type" value="Genomic_DNA"/>
</dbReference>